<keyword evidence="2" id="KW-1133">Transmembrane helix</keyword>
<name>W5TIX4_9NOCA</name>
<sequence>MNDRPGERRDSVSALIAMPKSSVWQGFLGAATVVSTSLLIELVAQVLEGSVSRSHFLNSLAGALRWVALAVITLTVLYRLGRWLTDTRESARIRRELDMTADLVVPPIAPDANPDILDAPGAGTSGSAPDAPPRDRDIAGVLRALPFGDYESAALYDMVTAMLDSADVLPGEHAVAYRDASGVLARLTADGVVVHGGHDRFRVHRPVAPEATTAAVDTGVRGEPGTIRRTPEWRAALPALVRHYADLAGRWVVALDSDRLGAGAHRWFVGSADRLAELLHECAVFEHGIDLDTLALARIADALDTWYARIGVRGCADAAEAMRALAGTEHPEIADLAALRCGDLGEGPARRRRWRRRRGTTGLRARRTHEIALRNLERYRHPDTHIPHAAASGRFGGTSADVVVAAPLAPAPPPVAVTDSAAQRIASPPTDIGGSDAAAHTGDSAVAIDAVVTGDANGSGDTKVIVVDAATGPAVTAAPDTGTEGATGAESAAEGAAGEAADSVSTATPPRRRTWRRRGPGEDPDPLAAAVDGFERAWWLLPRRDVTGEVATLIDLAIAHLYQGRLDAARDRLELAESLTRGGRNPSGRAHTFEILGVLWWMRGEPRRALRWWLLALTRYRDLGHELGICRCLQHLGGAAVVVPGYGGLLLGDTPDQTEILAQAWVWLRYAESRRPDRPQEKPLITAIYRGVIERRLGRSADDLATTPMRWPTAVAER</sequence>
<dbReference type="SUPFAM" id="SSF48452">
    <property type="entry name" value="TPR-like"/>
    <property type="match status" value="1"/>
</dbReference>
<dbReference type="EMBL" id="CP006850">
    <property type="protein sequence ID" value="AHH18898.1"/>
    <property type="molecule type" value="Genomic_DNA"/>
</dbReference>
<feature type="transmembrane region" description="Helical" evidence="2">
    <location>
        <begin position="56"/>
        <end position="78"/>
    </location>
</feature>
<gene>
    <name evidence="3" type="ORF">NONO_c41140</name>
</gene>
<dbReference type="HOGENOM" id="CLU_384876_0_0_11"/>
<evidence type="ECO:0000313" key="3">
    <source>
        <dbReference type="EMBL" id="AHH18898.1"/>
    </source>
</evidence>
<dbReference type="RefSeq" id="WP_025350313.1">
    <property type="nucleotide sequence ID" value="NZ_CP006850.1"/>
</dbReference>
<dbReference type="KEGG" id="nno:NONO_c41140"/>
<dbReference type="InterPro" id="IPR011990">
    <property type="entry name" value="TPR-like_helical_dom_sf"/>
</dbReference>
<dbReference type="Proteomes" id="UP000019150">
    <property type="component" value="Chromosome"/>
</dbReference>
<proteinExistence type="predicted"/>
<dbReference type="STRING" id="1415166.NONO_c41140"/>
<dbReference type="Gene3D" id="1.25.40.10">
    <property type="entry name" value="Tetratricopeptide repeat domain"/>
    <property type="match status" value="1"/>
</dbReference>
<feature type="compositionally biased region" description="Low complexity" evidence="1">
    <location>
        <begin position="476"/>
        <end position="501"/>
    </location>
</feature>
<evidence type="ECO:0008006" key="5">
    <source>
        <dbReference type="Google" id="ProtNLM"/>
    </source>
</evidence>
<keyword evidence="4" id="KW-1185">Reference proteome</keyword>
<evidence type="ECO:0000256" key="1">
    <source>
        <dbReference type="SAM" id="MobiDB-lite"/>
    </source>
</evidence>
<accession>W5TIX4</accession>
<feature type="region of interest" description="Disordered" evidence="1">
    <location>
        <begin position="115"/>
        <end position="135"/>
    </location>
</feature>
<dbReference type="PATRIC" id="fig|1415166.3.peg.4221"/>
<reference evidence="3 4" key="1">
    <citation type="journal article" date="2014" name="Appl. Environ. Microbiol.">
        <title>Insights into the Microbial Degradation of Rubber and Gutta-Percha by Analysis of the Complete Genome of Nocardia nova SH22a.</title>
        <authorList>
            <person name="Luo Q."/>
            <person name="Hiessl S."/>
            <person name="Poehlein A."/>
            <person name="Daniel R."/>
            <person name="Steinbuchel A."/>
        </authorList>
    </citation>
    <scope>NUCLEOTIDE SEQUENCE [LARGE SCALE GENOMIC DNA]</scope>
    <source>
        <strain evidence="3">SH22a</strain>
    </source>
</reference>
<feature type="region of interest" description="Disordered" evidence="1">
    <location>
        <begin position="475"/>
        <end position="527"/>
    </location>
</feature>
<dbReference type="OrthoDB" id="4506116at2"/>
<feature type="transmembrane region" description="Helical" evidence="2">
    <location>
        <begin position="23"/>
        <end position="44"/>
    </location>
</feature>
<evidence type="ECO:0000256" key="2">
    <source>
        <dbReference type="SAM" id="Phobius"/>
    </source>
</evidence>
<evidence type="ECO:0000313" key="4">
    <source>
        <dbReference type="Proteomes" id="UP000019150"/>
    </source>
</evidence>
<keyword evidence="2" id="KW-0472">Membrane</keyword>
<protein>
    <recommendedName>
        <fullName evidence="5">Tetratricopeptide repeat-containing protein</fullName>
    </recommendedName>
</protein>
<dbReference type="eggNOG" id="COG0457">
    <property type="taxonomic scope" value="Bacteria"/>
</dbReference>
<organism evidence="3 4">
    <name type="scientific">Nocardia nova SH22a</name>
    <dbReference type="NCBI Taxonomy" id="1415166"/>
    <lineage>
        <taxon>Bacteria</taxon>
        <taxon>Bacillati</taxon>
        <taxon>Actinomycetota</taxon>
        <taxon>Actinomycetes</taxon>
        <taxon>Mycobacteriales</taxon>
        <taxon>Nocardiaceae</taxon>
        <taxon>Nocardia</taxon>
    </lineage>
</organism>
<keyword evidence="2" id="KW-0812">Transmembrane</keyword>
<dbReference type="AlphaFoldDB" id="W5TIX4"/>